<evidence type="ECO:0000313" key="2">
    <source>
        <dbReference type="Proteomes" id="UP000537161"/>
    </source>
</evidence>
<dbReference type="RefSeq" id="WP_067184129.1">
    <property type="nucleotide sequence ID" value="NZ_JACIJH010000003.1"/>
</dbReference>
<name>A0A7W9ERM1_9SPHN</name>
<dbReference type="EMBL" id="JACIJH010000003">
    <property type="protein sequence ID" value="MBB5706320.1"/>
    <property type="molecule type" value="Genomic_DNA"/>
</dbReference>
<gene>
    <name evidence="1" type="ORF">FHR21_001664</name>
</gene>
<dbReference type="Proteomes" id="UP000537161">
    <property type="component" value="Unassembled WGS sequence"/>
</dbReference>
<proteinExistence type="predicted"/>
<reference evidence="1 2" key="1">
    <citation type="submission" date="2020-08" db="EMBL/GenBank/DDBJ databases">
        <title>Genomic Encyclopedia of Type Strains, Phase IV (KMG-IV): sequencing the most valuable type-strain genomes for metagenomic binning, comparative biology and taxonomic classification.</title>
        <authorList>
            <person name="Goeker M."/>
        </authorList>
    </citation>
    <scope>NUCLEOTIDE SEQUENCE [LARGE SCALE GENOMIC DNA]</scope>
    <source>
        <strain evidence="1 2">DSM 27163</strain>
    </source>
</reference>
<evidence type="ECO:0000313" key="1">
    <source>
        <dbReference type="EMBL" id="MBB5706320.1"/>
    </source>
</evidence>
<accession>A0A7W9ERM1</accession>
<protein>
    <submittedName>
        <fullName evidence="1">Uncharacterized protein</fullName>
    </submittedName>
</protein>
<dbReference type="AlphaFoldDB" id="A0A7W9ERM1"/>
<comment type="caution">
    <text evidence="1">The sequence shown here is derived from an EMBL/GenBank/DDBJ whole genome shotgun (WGS) entry which is preliminary data.</text>
</comment>
<organism evidence="1 2">
    <name type="scientific">Sphingopyxis panaciterrulae</name>
    <dbReference type="NCBI Taxonomy" id="462372"/>
    <lineage>
        <taxon>Bacteria</taxon>
        <taxon>Pseudomonadati</taxon>
        <taxon>Pseudomonadota</taxon>
        <taxon>Alphaproteobacteria</taxon>
        <taxon>Sphingomonadales</taxon>
        <taxon>Sphingomonadaceae</taxon>
        <taxon>Sphingopyxis</taxon>
    </lineage>
</organism>
<sequence>MDKTPSGNDRSCKCGGIDAAERETLDRYGITRVPAATYLLDGYRYASLADAVAQACRSRM</sequence>
<keyword evidence="2" id="KW-1185">Reference proteome</keyword>